<dbReference type="Proteomes" id="UP000631535">
    <property type="component" value="Unassembled WGS sequence"/>
</dbReference>
<keyword evidence="4" id="KW-0808">Transferase</keyword>
<proteinExistence type="inferred from homology"/>
<evidence type="ECO:0000256" key="5">
    <source>
        <dbReference type="ARBA" id="ARBA00022691"/>
    </source>
</evidence>
<dbReference type="InterPro" id="IPR011610">
    <property type="entry name" value="SAM_mthyl_Trfase_ML2640-like"/>
</dbReference>
<evidence type="ECO:0000256" key="4">
    <source>
        <dbReference type="ARBA" id="ARBA00022679"/>
    </source>
</evidence>
<dbReference type="RefSeq" id="WP_189036501.1">
    <property type="nucleotide sequence ID" value="NZ_BMMP01000004.1"/>
</dbReference>
<keyword evidence="3 6" id="KW-0489">Methyltransferase</keyword>
<dbReference type="NCBIfam" id="TIGR00027">
    <property type="entry name" value="mthyl_TIGR00027"/>
    <property type="match status" value="1"/>
</dbReference>
<reference evidence="8" key="1">
    <citation type="journal article" date="2019" name="Int. J. Syst. Evol. Microbiol.">
        <title>The Global Catalogue of Microorganisms (GCM) 10K type strain sequencing project: providing services to taxonomists for standard genome sequencing and annotation.</title>
        <authorList>
            <consortium name="The Broad Institute Genomics Platform"/>
            <consortium name="The Broad Institute Genome Sequencing Center for Infectious Disease"/>
            <person name="Wu L."/>
            <person name="Ma J."/>
        </authorList>
    </citation>
    <scope>NUCLEOTIDE SEQUENCE [LARGE SCALE GENOMIC DNA]</scope>
    <source>
        <strain evidence="8">CGMCC 4.7178</strain>
    </source>
</reference>
<dbReference type="PANTHER" id="PTHR43619">
    <property type="entry name" value="S-ADENOSYL-L-METHIONINE-DEPENDENT METHYLTRANSFERASE YKTD-RELATED"/>
    <property type="match status" value="1"/>
</dbReference>
<dbReference type="InterPro" id="IPR029063">
    <property type="entry name" value="SAM-dependent_MTases_sf"/>
</dbReference>
<dbReference type="Pfam" id="PF04072">
    <property type="entry name" value="LCM"/>
    <property type="match status" value="1"/>
</dbReference>
<comment type="similarity">
    <text evidence="2 6">Belongs to the UPF0677 family.</text>
</comment>
<dbReference type="PANTHER" id="PTHR43619:SF2">
    <property type="entry name" value="S-ADENOSYL-L-METHIONINE-DEPENDENT METHYLTRANSFERASES SUPERFAMILY PROTEIN"/>
    <property type="match status" value="1"/>
</dbReference>
<dbReference type="SUPFAM" id="SSF53335">
    <property type="entry name" value="S-adenosyl-L-methionine-dependent methyltransferases"/>
    <property type="match status" value="1"/>
</dbReference>
<protein>
    <recommendedName>
        <fullName evidence="6">S-adenosyl-L-methionine-dependent methyltransferase</fullName>
        <ecNumber evidence="6">2.1.1.-</ecNumber>
    </recommendedName>
</protein>
<evidence type="ECO:0000313" key="7">
    <source>
        <dbReference type="EMBL" id="GGO46686.1"/>
    </source>
</evidence>
<dbReference type="InterPro" id="IPR007213">
    <property type="entry name" value="Ppm1/Ppm2/Tcmp"/>
</dbReference>
<dbReference type="EMBL" id="BMMP01000004">
    <property type="protein sequence ID" value="GGO46686.1"/>
    <property type="molecule type" value="Genomic_DNA"/>
</dbReference>
<gene>
    <name evidence="7" type="ORF">GCM10012287_17630</name>
</gene>
<name>A0ABQ2M482_9ACTN</name>
<organism evidence="7 8">
    <name type="scientific">Streptomyces daqingensis</name>
    <dbReference type="NCBI Taxonomy" id="1472640"/>
    <lineage>
        <taxon>Bacteria</taxon>
        <taxon>Bacillati</taxon>
        <taxon>Actinomycetota</taxon>
        <taxon>Actinomycetes</taxon>
        <taxon>Kitasatosporales</taxon>
        <taxon>Streptomycetaceae</taxon>
        <taxon>Streptomyces</taxon>
    </lineage>
</organism>
<keyword evidence="8" id="KW-1185">Reference proteome</keyword>
<sequence length="275" mass="29514">MQPGRASRSAMGSALLRAEHAREDPVCVLDDTLAGQLVPASERPHLEETIAGWPPQVRRSLRLRHALRARVAEDEAVAGLSGGRSDYVLLGAGLDTFAWRHPRAGLFRIWEVDHPDTQAWKRAALAHAGVAEAANVRFVSADLVTTELQETDLPGLATWNWLGVTMYLPQSATRTTLRAIASRQEGTTLVADFVCADEELDGAGRAVRSSADAAVATEGEPVLADYTVAEVESLLLEAGFRTVTLLDADALRARYLPTRPGLCLSSSTVLAVATV</sequence>
<dbReference type="Gene3D" id="3.40.50.150">
    <property type="entry name" value="Vaccinia Virus protein VP39"/>
    <property type="match status" value="1"/>
</dbReference>
<evidence type="ECO:0000256" key="2">
    <source>
        <dbReference type="ARBA" id="ARBA00008138"/>
    </source>
</evidence>
<evidence type="ECO:0000256" key="3">
    <source>
        <dbReference type="ARBA" id="ARBA00022603"/>
    </source>
</evidence>
<evidence type="ECO:0000313" key="8">
    <source>
        <dbReference type="Proteomes" id="UP000631535"/>
    </source>
</evidence>
<comment type="function">
    <text evidence="1 6">Exhibits S-adenosyl-L-methionine-dependent methyltransferase activity.</text>
</comment>
<keyword evidence="5 6" id="KW-0949">S-adenosyl-L-methionine</keyword>
<comment type="caution">
    <text evidence="7">The sequence shown here is derived from an EMBL/GenBank/DDBJ whole genome shotgun (WGS) entry which is preliminary data.</text>
</comment>
<accession>A0ABQ2M482</accession>
<dbReference type="EC" id="2.1.1.-" evidence="6"/>
<evidence type="ECO:0000256" key="1">
    <source>
        <dbReference type="ARBA" id="ARBA00003907"/>
    </source>
</evidence>
<evidence type="ECO:0000256" key="6">
    <source>
        <dbReference type="RuleBase" id="RU362030"/>
    </source>
</evidence>